<gene>
    <name evidence="2" type="ORF">C7I85_06440</name>
</gene>
<name>A0A2P7SHU6_9HYPH</name>
<evidence type="ECO:0008006" key="4">
    <source>
        <dbReference type="Google" id="ProtNLM"/>
    </source>
</evidence>
<protein>
    <recommendedName>
        <fullName evidence="4">LPS-assembly lipoprotein</fullName>
    </recommendedName>
</protein>
<evidence type="ECO:0000313" key="2">
    <source>
        <dbReference type="EMBL" id="PSJ61975.1"/>
    </source>
</evidence>
<feature type="chain" id="PRO_5015143659" description="LPS-assembly lipoprotein" evidence="1">
    <location>
        <begin position="33"/>
        <end position="189"/>
    </location>
</feature>
<organism evidence="2 3">
    <name type="scientific">Pseudaminobacter soli</name>
    <name type="common">ex Li et al. 2025</name>
    <dbReference type="NCBI Taxonomy" id="1295366"/>
    <lineage>
        <taxon>Bacteria</taxon>
        <taxon>Pseudomonadati</taxon>
        <taxon>Pseudomonadota</taxon>
        <taxon>Alphaproteobacteria</taxon>
        <taxon>Hyphomicrobiales</taxon>
        <taxon>Phyllobacteriaceae</taxon>
        <taxon>Pseudaminobacter</taxon>
    </lineage>
</organism>
<dbReference type="RefSeq" id="WP_106723149.1">
    <property type="nucleotide sequence ID" value="NZ_PXYL01000003.1"/>
</dbReference>
<dbReference type="Gene3D" id="3.30.160.150">
    <property type="entry name" value="Lipoprotein like domain"/>
    <property type="match status" value="1"/>
</dbReference>
<dbReference type="EMBL" id="PXYL01000003">
    <property type="protein sequence ID" value="PSJ61975.1"/>
    <property type="molecule type" value="Genomic_DNA"/>
</dbReference>
<keyword evidence="3" id="KW-1185">Reference proteome</keyword>
<dbReference type="OrthoDB" id="7678210at2"/>
<dbReference type="AlphaFoldDB" id="A0A2P7SHU6"/>
<reference evidence="2 3" key="1">
    <citation type="submission" date="2018-03" db="EMBL/GenBank/DDBJ databases">
        <title>The draft genome of Mesorhizobium soli JCM 19897.</title>
        <authorList>
            <person name="Li L."/>
            <person name="Liu L."/>
            <person name="Liang L."/>
            <person name="Wang T."/>
            <person name="Zhang X."/>
        </authorList>
    </citation>
    <scope>NUCLEOTIDE SEQUENCE [LARGE SCALE GENOMIC DNA]</scope>
    <source>
        <strain evidence="2 3">JCM 19897</strain>
    </source>
</reference>
<keyword evidence="1" id="KW-0732">Signal</keyword>
<dbReference type="Proteomes" id="UP000240653">
    <property type="component" value="Unassembled WGS sequence"/>
</dbReference>
<evidence type="ECO:0000313" key="3">
    <source>
        <dbReference type="Proteomes" id="UP000240653"/>
    </source>
</evidence>
<evidence type="ECO:0000256" key="1">
    <source>
        <dbReference type="SAM" id="SignalP"/>
    </source>
</evidence>
<sequence length="189" mass="20363">MSLPDQTRKSRFQRSRNLALAGVLLAAAAASACTVRPLYSTAPVAPGVPAVATTGLRAIEIKPVKTRYAQQVRNHLIFGLNGGAGQPANPLYSLDLDITERETASAIVQRVTEDEPTAATIAITSHYTLKEIGTDKVVSIGKREIASAFDIPRQEFAALRARINAEDRAARELAELLRLAIAQDLSRPH</sequence>
<comment type="caution">
    <text evidence="2">The sequence shown here is derived from an EMBL/GenBank/DDBJ whole genome shotgun (WGS) entry which is preliminary data.</text>
</comment>
<proteinExistence type="predicted"/>
<accession>A0A2P7SHU6</accession>
<feature type="signal peptide" evidence="1">
    <location>
        <begin position="1"/>
        <end position="32"/>
    </location>
</feature>